<keyword evidence="3 7" id="KW-0694">RNA-binding</keyword>
<comment type="function">
    <text evidence="7">Binds to the 23S rRNA.</text>
</comment>
<proteinExistence type="inferred from homology"/>
<evidence type="ECO:0000256" key="4">
    <source>
        <dbReference type="ARBA" id="ARBA00022980"/>
    </source>
</evidence>
<evidence type="ECO:0000256" key="1">
    <source>
        <dbReference type="ARBA" id="ARBA00010605"/>
    </source>
</evidence>
<dbReference type="InterPro" id="IPR036791">
    <property type="entry name" value="Ribosomal_bL9_C_sf"/>
</dbReference>
<name>A0A3M0CIB9_9PROT</name>
<keyword evidence="11" id="KW-1185">Reference proteome</keyword>
<dbReference type="OrthoDB" id="9788336at2"/>
<dbReference type="GO" id="GO:0019843">
    <property type="term" value="F:rRNA binding"/>
    <property type="evidence" value="ECO:0007669"/>
    <property type="project" value="UniProtKB-UniRule"/>
</dbReference>
<dbReference type="FunCoup" id="A0A3M0CIB9">
    <property type="interactions" value="694"/>
</dbReference>
<dbReference type="InterPro" id="IPR020594">
    <property type="entry name" value="Ribosomal_bL9_bac/chp"/>
</dbReference>
<comment type="caution">
    <text evidence="10">The sequence shown here is derived from an EMBL/GenBank/DDBJ whole genome shotgun (WGS) entry which is preliminary data.</text>
</comment>
<dbReference type="NCBIfam" id="TIGR00158">
    <property type="entry name" value="L9"/>
    <property type="match status" value="1"/>
</dbReference>
<evidence type="ECO:0000259" key="9">
    <source>
        <dbReference type="PROSITE" id="PS00651"/>
    </source>
</evidence>
<dbReference type="InterPro" id="IPR036935">
    <property type="entry name" value="Ribosomal_bL9_N_sf"/>
</dbReference>
<dbReference type="EMBL" id="REFR01000010">
    <property type="protein sequence ID" value="RMB08575.1"/>
    <property type="molecule type" value="Genomic_DNA"/>
</dbReference>
<evidence type="ECO:0000256" key="6">
    <source>
        <dbReference type="ARBA" id="ARBA00035292"/>
    </source>
</evidence>
<dbReference type="HAMAP" id="MF_00503">
    <property type="entry name" value="Ribosomal_bL9"/>
    <property type="match status" value="1"/>
</dbReference>
<evidence type="ECO:0000256" key="2">
    <source>
        <dbReference type="ARBA" id="ARBA00022730"/>
    </source>
</evidence>
<dbReference type="Gene3D" id="3.40.5.10">
    <property type="entry name" value="Ribosomal protein L9, N-terminal domain"/>
    <property type="match status" value="1"/>
</dbReference>
<feature type="domain" description="Ribosomal protein L9" evidence="9">
    <location>
        <begin position="13"/>
        <end position="40"/>
    </location>
</feature>
<dbReference type="PROSITE" id="PS00651">
    <property type="entry name" value="RIBOSOMAL_L9"/>
    <property type="match status" value="1"/>
</dbReference>
<reference evidence="10 11" key="1">
    <citation type="submission" date="2018-10" db="EMBL/GenBank/DDBJ databases">
        <title>Genomic Encyclopedia of Archaeal and Bacterial Type Strains, Phase II (KMG-II): from individual species to whole genera.</title>
        <authorList>
            <person name="Goeker M."/>
        </authorList>
    </citation>
    <scope>NUCLEOTIDE SEQUENCE [LARGE SCALE GENOMIC DNA]</scope>
    <source>
        <strain evidence="10 11">DSM 25217</strain>
    </source>
</reference>
<dbReference type="InterPro" id="IPR020070">
    <property type="entry name" value="Ribosomal_bL9_N"/>
</dbReference>
<dbReference type="InterPro" id="IPR000244">
    <property type="entry name" value="Ribosomal_bL9"/>
</dbReference>
<evidence type="ECO:0000313" key="10">
    <source>
        <dbReference type="EMBL" id="RMB08575.1"/>
    </source>
</evidence>
<dbReference type="InterPro" id="IPR020069">
    <property type="entry name" value="Ribosomal_bL9_C"/>
</dbReference>
<keyword evidence="5 7" id="KW-0687">Ribonucleoprotein</keyword>
<protein>
    <recommendedName>
        <fullName evidence="6 7">Large ribosomal subunit protein bL9</fullName>
    </recommendedName>
</protein>
<evidence type="ECO:0000313" key="11">
    <source>
        <dbReference type="Proteomes" id="UP000271227"/>
    </source>
</evidence>
<dbReference type="RefSeq" id="WP_121937929.1">
    <property type="nucleotide sequence ID" value="NZ_REFR01000010.1"/>
</dbReference>
<accession>A0A3M0CIB9</accession>
<dbReference type="SUPFAM" id="SSF55658">
    <property type="entry name" value="L9 N-domain-like"/>
    <property type="match status" value="1"/>
</dbReference>
<dbReference type="Gene3D" id="3.10.430.100">
    <property type="entry name" value="Ribosomal protein L9, C-terminal domain"/>
    <property type="match status" value="1"/>
</dbReference>
<dbReference type="GO" id="GO:0003735">
    <property type="term" value="F:structural constituent of ribosome"/>
    <property type="evidence" value="ECO:0007669"/>
    <property type="project" value="InterPro"/>
</dbReference>
<dbReference type="InterPro" id="IPR009027">
    <property type="entry name" value="Ribosomal_bL9/RNase_H1_N"/>
</dbReference>
<keyword evidence="4 7" id="KW-0689">Ribosomal protein</keyword>
<evidence type="ECO:0000256" key="3">
    <source>
        <dbReference type="ARBA" id="ARBA00022884"/>
    </source>
</evidence>
<dbReference type="SUPFAM" id="SSF55653">
    <property type="entry name" value="Ribosomal protein L9 C-domain"/>
    <property type="match status" value="1"/>
</dbReference>
<dbReference type="AlphaFoldDB" id="A0A3M0CIB9"/>
<dbReference type="GO" id="GO:0005840">
    <property type="term" value="C:ribosome"/>
    <property type="evidence" value="ECO:0007669"/>
    <property type="project" value="UniProtKB-KW"/>
</dbReference>
<evidence type="ECO:0000256" key="8">
    <source>
        <dbReference type="SAM" id="MobiDB-lite"/>
    </source>
</evidence>
<dbReference type="Pfam" id="PF01281">
    <property type="entry name" value="Ribosomal_L9_N"/>
    <property type="match status" value="1"/>
</dbReference>
<sequence>MQVILLERVEKLGQMGDIVTVKDGFARNFLLPQKKALRATDSNKAVFEAQRAQLETENLQRREEAEVVAAQMADLKVVMIRAAGESGQLYGSVSSRDISDAVTEAGATIARTQVILNRAIKTLGLHDVAIRLHPEVVVTVAVNVARSLEEAETQFETGAAVVAMDDLEDEVSYEDDVEEAEDLAAGEQETDDADSGETAETADQDTETV</sequence>
<dbReference type="GO" id="GO:1990904">
    <property type="term" value="C:ribonucleoprotein complex"/>
    <property type="evidence" value="ECO:0007669"/>
    <property type="project" value="UniProtKB-KW"/>
</dbReference>
<comment type="similarity">
    <text evidence="1 7">Belongs to the bacterial ribosomal protein bL9 family.</text>
</comment>
<gene>
    <name evidence="7" type="primary">rplI</name>
    <name evidence="10" type="ORF">BXY39_1210</name>
</gene>
<organism evidence="10 11">
    <name type="scientific">Eilatimonas milleporae</name>
    <dbReference type="NCBI Taxonomy" id="911205"/>
    <lineage>
        <taxon>Bacteria</taxon>
        <taxon>Pseudomonadati</taxon>
        <taxon>Pseudomonadota</taxon>
        <taxon>Alphaproteobacteria</taxon>
        <taxon>Kordiimonadales</taxon>
        <taxon>Kordiimonadaceae</taxon>
        <taxon>Eilatimonas</taxon>
    </lineage>
</organism>
<dbReference type="InParanoid" id="A0A3M0CIB9"/>
<evidence type="ECO:0000256" key="5">
    <source>
        <dbReference type="ARBA" id="ARBA00023274"/>
    </source>
</evidence>
<dbReference type="Pfam" id="PF03948">
    <property type="entry name" value="Ribosomal_L9_C"/>
    <property type="match status" value="1"/>
</dbReference>
<keyword evidence="2 7" id="KW-0699">rRNA-binding</keyword>
<dbReference type="GO" id="GO:0006412">
    <property type="term" value="P:translation"/>
    <property type="evidence" value="ECO:0007669"/>
    <property type="project" value="UniProtKB-UniRule"/>
</dbReference>
<dbReference type="Proteomes" id="UP000271227">
    <property type="component" value="Unassembled WGS sequence"/>
</dbReference>
<feature type="region of interest" description="Disordered" evidence="8">
    <location>
        <begin position="168"/>
        <end position="209"/>
    </location>
</feature>
<evidence type="ECO:0000256" key="7">
    <source>
        <dbReference type="HAMAP-Rule" id="MF_00503"/>
    </source>
</evidence>
<dbReference type="PANTHER" id="PTHR21368">
    <property type="entry name" value="50S RIBOSOMAL PROTEIN L9"/>
    <property type="match status" value="1"/>
</dbReference>